<feature type="compositionally biased region" description="Low complexity" evidence="1">
    <location>
        <begin position="84"/>
        <end position="103"/>
    </location>
</feature>
<feature type="compositionally biased region" description="Pro residues" evidence="1">
    <location>
        <begin position="1"/>
        <end position="29"/>
    </location>
</feature>
<comment type="caution">
    <text evidence="2">The sequence shown here is derived from an EMBL/GenBank/DDBJ whole genome shotgun (WGS) entry which is preliminary data.</text>
</comment>
<name>A0A7L2AB80_LEILU</name>
<feature type="compositionally biased region" description="Acidic residues" evidence="1">
    <location>
        <begin position="136"/>
        <end position="150"/>
    </location>
</feature>
<accession>A0A7L2AB80</accession>
<evidence type="ECO:0000313" key="3">
    <source>
        <dbReference type="Proteomes" id="UP000524007"/>
    </source>
</evidence>
<feature type="compositionally biased region" description="Acidic residues" evidence="1">
    <location>
        <begin position="158"/>
        <end position="181"/>
    </location>
</feature>
<feature type="compositionally biased region" description="Low complexity" evidence="1">
    <location>
        <begin position="118"/>
        <end position="128"/>
    </location>
</feature>
<sequence>PPEPRGGPPVPCPFPAPPKEAPPGRPPALDPELFFTAPSTPVRAGGARPPPEEPTTDGDSEGLCSPPTSPSGSYMTAEGGSWGSSGTASTSPSCSPNLAAEAEGLGEAEGETEGLGGALALPLGLGEPPAFPPLSPEEEDDDDDDDDEDGPFAPPGCADDEDDDDEDGQTPEEDDDDEDEGSGLIPAALLPFRGSLLFQAEAVEISPRAPAEEEEEEDEGSTSASFLRSLSESSIPEGGDEAFAFRDDTDASSDSAAYDGDEDERLYGTERHAGDAGTPPGTPPAAPGPAGVELHLRAGSPCHPDTAPGSLGTPVSPPGGDAELDGDAFVTVTGAWPPPEPPEAVTMTEGSGAALGQGPCPQLAESSPVLLPPPLC</sequence>
<feature type="non-terminal residue" evidence="2">
    <location>
        <position position="1"/>
    </location>
</feature>
<reference evidence="2 3" key="1">
    <citation type="submission" date="2019-09" db="EMBL/GenBank/DDBJ databases">
        <title>Bird 10,000 Genomes (B10K) Project - Family phase.</title>
        <authorList>
            <person name="Zhang G."/>
        </authorList>
    </citation>
    <scope>NUCLEOTIDE SEQUENCE [LARGE SCALE GENOMIC DNA]</scope>
    <source>
        <strain evidence="2">B10K-DU-002-43</strain>
        <tissue evidence="2">Muscle</tissue>
    </source>
</reference>
<dbReference type="Proteomes" id="UP000524007">
    <property type="component" value="Unassembled WGS sequence"/>
</dbReference>
<proteinExistence type="predicted"/>
<protein>
    <submittedName>
        <fullName evidence="2">NACAD protein</fullName>
    </submittedName>
</protein>
<feature type="compositionally biased region" description="Low complexity" evidence="1">
    <location>
        <begin position="221"/>
        <end position="234"/>
    </location>
</feature>
<dbReference type="EMBL" id="VXBY01009080">
    <property type="protein sequence ID" value="NXP43059.1"/>
    <property type="molecule type" value="Genomic_DNA"/>
</dbReference>
<keyword evidence="3" id="KW-1185">Reference proteome</keyword>
<evidence type="ECO:0000313" key="2">
    <source>
        <dbReference type="EMBL" id="NXP43059.1"/>
    </source>
</evidence>
<feature type="non-terminal residue" evidence="2">
    <location>
        <position position="376"/>
    </location>
</feature>
<dbReference type="AlphaFoldDB" id="A0A7L2AB80"/>
<feature type="compositionally biased region" description="Basic and acidic residues" evidence="1">
    <location>
        <begin position="265"/>
        <end position="274"/>
    </location>
</feature>
<organism evidence="2 3">
    <name type="scientific">Leiothrix lutea</name>
    <name type="common">Red-billed leiothrix</name>
    <name type="synonym">Sylvia lutea</name>
    <dbReference type="NCBI Taxonomy" id="36275"/>
    <lineage>
        <taxon>Eukaryota</taxon>
        <taxon>Metazoa</taxon>
        <taxon>Chordata</taxon>
        <taxon>Craniata</taxon>
        <taxon>Vertebrata</taxon>
        <taxon>Euteleostomi</taxon>
        <taxon>Archelosauria</taxon>
        <taxon>Archosauria</taxon>
        <taxon>Dinosauria</taxon>
        <taxon>Saurischia</taxon>
        <taxon>Theropoda</taxon>
        <taxon>Coelurosauria</taxon>
        <taxon>Aves</taxon>
        <taxon>Neognathae</taxon>
        <taxon>Neoaves</taxon>
        <taxon>Telluraves</taxon>
        <taxon>Australaves</taxon>
        <taxon>Passeriformes</taxon>
        <taxon>Sylvioidea</taxon>
        <taxon>Leiothrichidae</taxon>
        <taxon>Leiothrix</taxon>
    </lineage>
</organism>
<gene>
    <name evidence="2" type="primary">Nacad</name>
    <name evidence="2" type="ORF">LEILUT_R15047</name>
</gene>
<feature type="region of interest" description="Disordered" evidence="1">
    <location>
        <begin position="1"/>
        <end position="188"/>
    </location>
</feature>
<evidence type="ECO:0000256" key="1">
    <source>
        <dbReference type="SAM" id="MobiDB-lite"/>
    </source>
</evidence>
<feature type="region of interest" description="Disordered" evidence="1">
    <location>
        <begin position="204"/>
        <end position="376"/>
    </location>
</feature>